<feature type="region of interest" description="Disordered" evidence="3">
    <location>
        <begin position="31"/>
        <end position="73"/>
    </location>
</feature>
<organism evidence="4 5">
    <name type="scientific">Stylosanthes scabra</name>
    <dbReference type="NCBI Taxonomy" id="79078"/>
    <lineage>
        <taxon>Eukaryota</taxon>
        <taxon>Viridiplantae</taxon>
        <taxon>Streptophyta</taxon>
        <taxon>Embryophyta</taxon>
        <taxon>Tracheophyta</taxon>
        <taxon>Spermatophyta</taxon>
        <taxon>Magnoliopsida</taxon>
        <taxon>eudicotyledons</taxon>
        <taxon>Gunneridae</taxon>
        <taxon>Pentapetalae</taxon>
        <taxon>rosids</taxon>
        <taxon>fabids</taxon>
        <taxon>Fabales</taxon>
        <taxon>Fabaceae</taxon>
        <taxon>Papilionoideae</taxon>
        <taxon>50 kb inversion clade</taxon>
        <taxon>dalbergioids sensu lato</taxon>
        <taxon>Dalbergieae</taxon>
        <taxon>Pterocarpus clade</taxon>
        <taxon>Stylosanthes</taxon>
    </lineage>
</organism>
<keyword evidence="5" id="KW-1185">Reference proteome</keyword>
<dbReference type="Pfam" id="PF13855">
    <property type="entry name" value="LRR_8"/>
    <property type="match status" value="1"/>
</dbReference>
<dbReference type="Gene3D" id="3.80.10.10">
    <property type="entry name" value="Ribonuclease Inhibitor"/>
    <property type="match status" value="1"/>
</dbReference>
<name>A0ABU6UVC2_9FABA</name>
<dbReference type="EMBL" id="JASCZI010122562">
    <property type="protein sequence ID" value="MED6164455.1"/>
    <property type="molecule type" value="Genomic_DNA"/>
</dbReference>
<protein>
    <submittedName>
        <fullName evidence="4">Uncharacterized protein</fullName>
    </submittedName>
</protein>
<dbReference type="InterPro" id="IPR032675">
    <property type="entry name" value="LRR_dom_sf"/>
</dbReference>
<feature type="region of interest" description="Disordered" evidence="3">
    <location>
        <begin position="546"/>
        <end position="644"/>
    </location>
</feature>
<feature type="region of interest" description="Disordered" evidence="3">
    <location>
        <begin position="254"/>
        <end position="280"/>
    </location>
</feature>
<reference evidence="4 5" key="1">
    <citation type="journal article" date="2023" name="Plants (Basel)">
        <title>Bridging the Gap: Combining Genomics and Transcriptomics Approaches to Understand Stylosanthes scabra, an Orphan Legume from the Brazilian Caatinga.</title>
        <authorList>
            <person name="Ferreira-Neto J.R.C."/>
            <person name="da Silva M.D."/>
            <person name="Binneck E."/>
            <person name="de Melo N.F."/>
            <person name="da Silva R.H."/>
            <person name="de Melo A.L.T.M."/>
            <person name="Pandolfi V."/>
            <person name="Bustamante F.O."/>
            <person name="Brasileiro-Vidal A.C."/>
            <person name="Benko-Iseppon A.M."/>
        </authorList>
    </citation>
    <scope>NUCLEOTIDE SEQUENCE [LARGE SCALE GENOMIC DNA]</scope>
    <source>
        <tissue evidence="4">Leaves</tissue>
    </source>
</reference>
<dbReference type="PANTHER" id="PTHR15454">
    <property type="entry name" value="NISCHARIN RELATED"/>
    <property type="match status" value="1"/>
</dbReference>
<dbReference type="InterPro" id="IPR001611">
    <property type="entry name" value="Leu-rich_rpt"/>
</dbReference>
<evidence type="ECO:0000256" key="2">
    <source>
        <dbReference type="ARBA" id="ARBA00022737"/>
    </source>
</evidence>
<feature type="compositionally biased region" description="Basic and acidic residues" evidence="3">
    <location>
        <begin position="256"/>
        <end position="278"/>
    </location>
</feature>
<feature type="compositionally biased region" description="Basic and acidic residues" evidence="3">
    <location>
        <begin position="567"/>
        <end position="577"/>
    </location>
</feature>
<evidence type="ECO:0000313" key="4">
    <source>
        <dbReference type="EMBL" id="MED6164455.1"/>
    </source>
</evidence>
<dbReference type="SUPFAM" id="SSF52075">
    <property type="entry name" value="Outer arm dynein light chain 1"/>
    <property type="match status" value="1"/>
</dbReference>
<keyword evidence="2" id="KW-0677">Repeat</keyword>
<evidence type="ECO:0000256" key="1">
    <source>
        <dbReference type="ARBA" id="ARBA00022614"/>
    </source>
</evidence>
<feature type="compositionally biased region" description="Low complexity" evidence="3">
    <location>
        <begin position="32"/>
        <end position="47"/>
    </location>
</feature>
<accession>A0ABU6UVC2</accession>
<dbReference type="PROSITE" id="PS51450">
    <property type="entry name" value="LRR"/>
    <property type="match status" value="2"/>
</dbReference>
<dbReference type="Proteomes" id="UP001341840">
    <property type="component" value="Unassembled WGS sequence"/>
</dbReference>
<dbReference type="SMART" id="SM00365">
    <property type="entry name" value="LRR_SD22"/>
    <property type="match status" value="4"/>
</dbReference>
<proteinExistence type="predicted"/>
<comment type="caution">
    <text evidence="4">The sequence shown here is derived from an EMBL/GenBank/DDBJ whole genome shotgun (WGS) entry which is preliminary data.</text>
</comment>
<evidence type="ECO:0000256" key="3">
    <source>
        <dbReference type="SAM" id="MobiDB-lite"/>
    </source>
</evidence>
<feature type="region of interest" description="Disordered" evidence="3">
    <location>
        <begin position="129"/>
        <end position="216"/>
    </location>
</feature>
<feature type="compositionally biased region" description="Polar residues" evidence="3">
    <location>
        <begin position="129"/>
        <end position="141"/>
    </location>
</feature>
<feature type="compositionally biased region" description="Polar residues" evidence="3">
    <location>
        <begin position="625"/>
        <end position="644"/>
    </location>
</feature>
<keyword evidence="1" id="KW-0433">Leucine-rich repeat</keyword>
<evidence type="ECO:0000313" key="5">
    <source>
        <dbReference type="Proteomes" id="UP001341840"/>
    </source>
</evidence>
<gene>
    <name evidence="4" type="ORF">PIB30_090270</name>
</gene>
<dbReference type="PANTHER" id="PTHR15454:SF7">
    <property type="entry name" value="OS07G0106100 PROTEIN"/>
    <property type="match status" value="1"/>
</dbReference>
<sequence>MFRFSCFSAHFQVNKSKKTVPPTTEEMMMALKSGSRSKVSKGSSVPRKSNRSNPKAQDHRQLSDNETFSNWDPVERTCKSEDLNSEFSFEIDGEVLQTMGLKKSHSLETGLYLTDTLTEADTHVGLSWIDSTKSPDESPSSLCKKEDDANPSDQCNKNPEFESLFSSGLVSPSDRDARDNSDTPLSSELAGEYTDRSGSVTPHLKKSRSLPNVRDSKHFSGEDAFKHLYSKSRSSNDLHALDLGEKERFINNVHDNGIRRDEERENDIGKDDETHMDSYLDDGLDSSRLYDSAKDWAMPVMDDTSEDKPLQRASSVDCFLSNLTSSDFKIKRIEDWVIGLDDCEPPLDETNEVPKPTDPVVESNITIGVTAVGTDQRTSPGMEAAKRYISSLSANATAAQLVNHGLAVIPFLSAFVSLKVLNLSGNAIEGLRELTRLRVLDLSYNRILRIGHGLASCSSLKELYLAGNKISEVEGLHRLLKLTILDLRFNKISTAKCLGQLAANYNSLQAISLEGNPGQKNVGDEQLKKYLQSLLPQLVYYNRQPTKASSLKDGTDRSVRLGIGSHQSERSLRTDRKTSRKGSHGAVGSRKSSASSSHSRRNQGVETPKMSKSRQACLPPIKTKASAQSRNLSDVPSTSIENQN</sequence>